<dbReference type="EnsemblPlants" id="novel_model_2340_5bd9a17a">
    <property type="protein sequence ID" value="cds.novel_model_2340_5bd9a17a"/>
    <property type="gene ID" value="novel_gene_1248_5bd9a17a"/>
</dbReference>
<protein>
    <recommendedName>
        <fullName evidence="3">RNase H type-1 domain-containing protein</fullName>
    </recommendedName>
</protein>
<name>A0A803QWQ7_CANSA</name>
<proteinExistence type="predicted"/>
<reference evidence="1" key="1">
    <citation type="submission" date="2018-11" db="EMBL/GenBank/DDBJ databases">
        <authorList>
            <person name="Grassa J C."/>
        </authorList>
    </citation>
    <scope>NUCLEOTIDE SEQUENCE [LARGE SCALE GENOMIC DNA]</scope>
</reference>
<dbReference type="Gramene" id="novel_model_2340_5bd9a17a">
    <property type="protein sequence ID" value="cds.novel_model_2340_5bd9a17a"/>
    <property type="gene ID" value="novel_gene_1248_5bd9a17a"/>
</dbReference>
<organism evidence="1 2">
    <name type="scientific">Cannabis sativa</name>
    <name type="common">Hemp</name>
    <name type="synonym">Marijuana</name>
    <dbReference type="NCBI Taxonomy" id="3483"/>
    <lineage>
        <taxon>Eukaryota</taxon>
        <taxon>Viridiplantae</taxon>
        <taxon>Streptophyta</taxon>
        <taxon>Embryophyta</taxon>
        <taxon>Tracheophyta</taxon>
        <taxon>Spermatophyta</taxon>
        <taxon>Magnoliopsida</taxon>
        <taxon>eudicotyledons</taxon>
        <taxon>Gunneridae</taxon>
        <taxon>Pentapetalae</taxon>
        <taxon>rosids</taxon>
        <taxon>fabids</taxon>
        <taxon>Rosales</taxon>
        <taxon>Cannabaceae</taxon>
        <taxon>Cannabis</taxon>
    </lineage>
</organism>
<evidence type="ECO:0008006" key="3">
    <source>
        <dbReference type="Google" id="ProtNLM"/>
    </source>
</evidence>
<dbReference type="Proteomes" id="UP000596661">
    <property type="component" value="Chromosome 3"/>
</dbReference>
<sequence>MRFREALSWMKDHKWHHVVLATNCLTVVQVLRSSSRMIFTFGQVINNCKQLLCDLRNIAIFFVK</sequence>
<dbReference type="EMBL" id="UZAU01000245">
    <property type="status" value="NOT_ANNOTATED_CDS"/>
    <property type="molecule type" value="Genomic_DNA"/>
</dbReference>
<evidence type="ECO:0000313" key="2">
    <source>
        <dbReference type="Proteomes" id="UP000596661"/>
    </source>
</evidence>
<keyword evidence="2" id="KW-1185">Reference proteome</keyword>
<reference evidence="1" key="2">
    <citation type="submission" date="2021-03" db="UniProtKB">
        <authorList>
            <consortium name="EnsemblPlants"/>
        </authorList>
    </citation>
    <scope>IDENTIFICATION</scope>
</reference>
<dbReference type="AlphaFoldDB" id="A0A803QWQ7"/>
<evidence type="ECO:0000313" key="1">
    <source>
        <dbReference type="EnsemblPlants" id="cds.novel_model_2340_5bd9a17a"/>
    </source>
</evidence>
<accession>A0A803QWQ7</accession>